<proteinExistence type="predicted"/>
<keyword evidence="2" id="KW-0812">Transmembrane</keyword>
<keyword evidence="2" id="KW-0472">Membrane</keyword>
<dbReference type="EMBL" id="CAJVPV010000120">
    <property type="protein sequence ID" value="CAG8443729.1"/>
    <property type="molecule type" value="Genomic_DNA"/>
</dbReference>
<feature type="compositionally biased region" description="Polar residues" evidence="1">
    <location>
        <begin position="200"/>
        <end position="214"/>
    </location>
</feature>
<gene>
    <name evidence="3" type="ORF">AMORRO_LOCUS473</name>
</gene>
<keyword evidence="2" id="KW-1133">Transmembrane helix</keyword>
<evidence type="ECO:0000256" key="1">
    <source>
        <dbReference type="SAM" id="MobiDB-lite"/>
    </source>
</evidence>
<feature type="transmembrane region" description="Helical" evidence="2">
    <location>
        <begin position="125"/>
        <end position="155"/>
    </location>
</feature>
<organism evidence="3 4">
    <name type="scientific">Acaulospora morrowiae</name>
    <dbReference type="NCBI Taxonomy" id="94023"/>
    <lineage>
        <taxon>Eukaryota</taxon>
        <taxon>Fungi</taxon>
        <taxon>Fungi incertae sedis</taxon>
        <taxon>Mucoromycota</taxon>
        <taxon>Glomeromycotina</taxon>
        <taxon>Glomeromycetes</taxon>
        <taxon>Diversisporales</taxon>
        <taxon>Acaulosporaceae</taxon>
        <taxon>Acaulospora</taxon>
    </lineage>
</organism>
<evidence type="ECO:0000313" key="4">
    <source>
        <dbReference type="Proteomes" id="UP000789342"/>
    </source>
</evidence>
<feature type="transmembrane region" description="Helical" evidence="2">
    <location>
        <begin position="78"/>
        <end position="101"/>
    </location>
</feature>
<reference evidence="3" key="1">
    <citation type="submission" date="2021-06" db="EMBL/GenBank/DDBJ databases">
        <authorList>
            <person name="Kallberg Y."/>
            <person name="Tangrot J."/>
            <person name="Rosling A."/>
        </authorList>
    </citation>
    <scope>NUCLEOTIDE SEQUENCE</scope>
    <source>
        <strain evidence="3">CL551</strain>
    </source>
</reference>
<feature type="region of interest" description="Disordered" evidence="1">
    <location>
        <begin position="192"/>
        <end position="214"/>
    </location>
</feature>
<keyword evidence="4" id="KW-1185">Reference proteome</keyword>
<accession>A0A9N8V9Z7</accession>
<sequence>MLSKCCFCIGLRTATFILATLGVLSYMSNAYRFSLLAEHFGFFYSILSTYYVGATIACLAGLYGVIKNKINYVKVYSIFYWWQLMLGFSVSIVFSIVAFYLDKDVCEKLIEQPDFEMDMDQCMDWYLKAAATMVVFLGVSCLIDLHFCLAVWAYYQRLKVENQYDNIPDNGYIVYYTPVPAYTVVPPPSYETVPQEDLKNTATNSTSVPDETKK</sequence>
<comment type="caution">
    <text evidence="3">The sequence shown here is derived from an EMBL/GenBank/DDBJ whole genome shotgun (WGS) entry which is preliminary data.</text>
</comment>
<protein>
    <submittedName>
        <fullName evidence="3">6437_t:CDS:1</fullName>
    </submittedName>
</protein>
<evidence type="ECO:0000256" key="2">
    <source>
        <dbReference type="SAM" id="Phobius"/>
    </source>
</evidence>
<name>A0A9N8V9Z7_9GLOM</name>
<dbReference type="AlphaFoldDB" id="A0A9N8V9Z7"/>
<dbReference type="OrthoDB" id="2355659at2759"/>
<dbReference type="Proteomes" id="UP000789342">
    <property type="component" value="Unassembled WGS sequence"/>
</dbReference>
<feature type="transmembrane region" description="Helical" evidence="2">
    <location>
        <begin position="42"/>
        <end position="66"/>
    </location>
</feature>
<evidence type="ECO:0000313" key="3">
    <source>
        <dbReference type="EMBL" id="CAG8443729.1"/>
    </source>
</evidence>